<evidence type="ECO:0000259" key="16">
    <source>
        <dbReference type="SMART" id="SM00936"/>
    </source>
</evidence>
<feature type="active site" description="Acyl-ester intermediate" evidence="13">
    <location>
        <position position="68"/>
    </location>
</feature>
<name>A0A4R1REF1_HYDET</name>
<keyword evidence="7" id="KW-0732">Signal</keyword>
<keyword evidence="11" id="KW-0961">Cell wall biogenesis/degradation</keyword>
<dbReference type="OrthoDB" id="9791132at2"/>
<dbReference type="AlphaFoldDB" id="A0A4R1REF1"/>
<dbReference type="SMART" id="SM00936">
    <property type="entry name" value="PBP5_C"/>
    <property type="match status" value="1"/>
</dbReference>
<dbReference type="PANTHER" id="PTHR21581:SF6">
    <property type="entry name" value="TRAFFICKING PROTEIN PARTICLE COMPLEX SUBUNIT 12"/>
    <property type="match status" value="1"/>
</dbReference>
<dbReference type="InterPro" id="IPR001967">
    <property type="entry name" value="Peptidase_S11_N"/>
</dbReference>
<comment type="caution">
    <text evidence="17">The sequence shown here is derived from an EMBL/GenBank/DDBJ whole genome shotgun (WGS) entry which is preliminary data.</text>
</comment>
<dbReference type="GO" id="GO:0008360">
    <property type="term" value="P:regulation of cell shape"/>
    <property type="evidence" value="ECO:0007669"/>
    <property type="project" value="UniProtKB-KW"/>
</dbReference>
<comment type="function">
    <text evidence="1">Removes C-terminal D-alanyl residues from sugar-peptide cell wall precursors.</text>
</comment>
<accession>A0A4R1REF1</accession>
<comment type="similarity">
    <text evidence="3 15">Belongs to the peptidase S11 family.</text>
</comment>
<feature type="active site" evidence="13">
    <location>
        <position position="128"/>
    </location>
</feature>
<evidence type="ECO:0000256" key="7">
    <source>
        <dbReference type="ARBA" id="ARBA00022729"/>
    </source>
</evidence>
<dbReference type="EC" id="3.4.16.4" evidence="4"/>
<dbReference type="Pfam" id="PF07943">
    <property type="entry name" value="PBP5_C"/>
    <property type="match status" value="1"/>
</dbReference>
<dbReference type="InterPro" id="IPR037167">
    <property type="entry name" value="Peptidase_S11_C_sf"/>
</dbReference>
<feature type="active site" description="Proton acceptor" evidence="13">
    <location>
        <position position="71"/>
    </location>
</feature>
<dbReference type="InterPro" id="IPR015956">
    <property type="entry name" value="Peniciliin-bd_prot_C_sf"/>
</dbReference>
<dbReference type="Pfam" id="PF00768">
    <property type="entry name" value="Peptidase_S11"/>
    <property type="match status" value="1"/>
</dbReference>
<dbReference type="Gene3D" id="2.60.410.10">
    <property type="entry name" value="D-Ala-D-Ala carboxypeptidase, C-terminal domain"/>
    <property type="match status" value="1"/>
</dbReference>
<dbReference type="GO" id="GO:0009002">
    <property type="term" value="F:serine-type D-Ala-D-Ala carboxypeptidase activity"/>
    <property type="evidence" value="ECO:0007669"/>
    <property type="project" value="UniProtKB-EC"/>
</dbReference>
<evidence type="ECO:0000313" key="18">
    <source>
        <dbReference type="Proteomes" id="UP000295008"/>
    </source>
</evidence>
<dbReference type="GO" id="GO:0071555">
    <property type="term" value="P:cell wall organization"/>
    <property type="evidence" value="ECO:0007669"/>
    <property type="project" value="UniProtKB-KW"/>
</dbReference>
<keyword evidence="6" id="KW-0645">Protease</keyword>
<keyword evidence="5 17" id="KW-0121">Carboxypeptidase</keyword>
<dbReference type="SUPFAM" id="SSF69189">
    <property type="entry name" value="Penicillin-binding protein associated domain"/>
    <property type="match status" value="1"/>
</dbReference>
<evidence type="ECO:0000256" key="12">
    <source>
        <dbReference type="ARBA" id="ARBA00034000"/>
    </source>
</evidence>
<dbReference type="GO" id="GO:0009252">
    <property type="term" value="P:peptidoglycan biosynthetic process"/>
    <property type="evidence" value="ECO:0007669"/>
    <property type="project" value="UniProtKB-UniPathway"/>
</dbReference>
<evidence type="ECO:0000256" key="6">
    <source>
        <dbReference type="ARBA" id="ARBA00022670"/>
    </source>
</evidence>
<organism evidence="17 18">
    <name type="scientific">Hydrogenispora ethanolica</name>
    <dbReference type="NCBI Taxonomy" id="1082276"/>
    <lineage>
        <taxon>Bacteria</taxon>
        <taxon>Bacillati</taxon>
        <taxon>Bacillota</taxon>
        <taxon>Hydrogenispora</taxon>
    </lineage>
</organism>
<comment type="pathway">
    <text evidence="2">Cell wall biogenesis; peptidoglycan biosynthesis.</text>
</comment>
<feature type="domain" description="Peptidase S11 D-Ala-D-Ala carboxypeptidase A C-terminal" evidence="16">
    <location>
        <begin position="285"/>
        <end position="375"/>
    </location>
</feature>
<dbReference type="GO" id="GO:0006508">
    <property type="term" value="P:proteolysis"/>
    <property type="evidence" value="ECO:0007669"/>
    <property type="project" value="UniProtKB-KW"/>
</dbReference>
<gene>
    <name evidence="17" type="ORF">EDC14_101914</name>
</gene>
<dbReference type="InterPro" id="IPR012907">
    <property type="entry name" value="Peptidase_S11_C"/>
</dbReference>
<evidence type="ECO:0000256" key="15">
    <source>
        <dbReference type="RuleBase" id="RU004016"/>
    </source>
</evidence>
<evidence type="ECO:0000256" key="8">
    <source>
        <dbReference type="ARBA" id="ARBA00022801"/>
    </source>
</evidence>
<sequence>MKSNWKIAIVLFAVVLMMNLVSPALVRAKALNPDLQLKIDAHAAVLLEPSSGEIVFAKNPDLQLPPASVTKLMVMLLVLEAVDRGDVKLTDVVAASPEACKMGGSQIWLEPGEQMTVSELLKAVCIVSANDASYALAEHIAGSEENFISLMNKRAKQLSLKSTVYVNTTGLDPDGGGAGNMTSAGDMALLAREVIKHPTVFRWTGVWIDSLRGGKSFLRNTNKLVRFYRGCDGLKTGYTAKAGFCLVASAKRDGVRLVAVVMNSPTTDARSKDISKLLNYGFSKFKAVQIYQGGETVSRVKVFRGTQPLVAAVVPRELAAVLHREARGNVVKTIQLERVVNAPVRKGQKIGQVLLSIDGKSCGQVDLVAAADIKRASVLQIWWEIFRRTIRIGVS</sequence>
<evidence type="ECO:0000256" key="13">
    <source>
        <dbReference type="PIRSR" id="PIRSR618044-1"/>
    </source>
</evidence>
<evidence type="ECO:0000256" key="2">
    <source>
        <dbReference type="ARBA" id="ARBA00004752"/>
    </source>
</evidence>
<dbReference type="UniPathway" id="UPA00219"/>
<proteinExistence type="inferred from homology"/>
<dbReference type="EMBL" id="SLUN01000019">
    <property type="protein sequence ID" value="TCL64209.1"/>
    <property type="molecule type" value="Genomic_DNA"/>
</dbReference>
<dbReference type="RefSeq" id="WP_132015157.1">
    <property type="nucleotide sequence ID" value="NZ_SLUN01000019.1"/>
</dbReference>
<dbReference type="Gene3D" id="3.40.710.10">
    <property type="entry name" value="DD-peptidase/beta-lactamase superfamily"/>
    <property type="match status" value="1"/>
</dbReference>
<dbReference type="InterPro" id="IPR018044">
    <property type="entry name" value="Peptidase_S11"/>
</dbReference>
<protein>
    <recommendedName>
        <fullName evidence="4">serine-type D-Ala-D-Ala carboxypeptidase</fullName>
        <ecNumber evidence="4">3.4.16.4</ecNumber>
    </recommendedName>
</protein>
<reference evidence="17 18" key="1">
    <citation type="submission" date="2019-03" db="EMBL/GenBank/DDBJ databases">
        <title>Genomic Encyclopedia of Type Strains, Phase IV (KMG-IV): sequencing the most valuable type-strain genomes for metagenomic binning, comparative biology and taxonomic classification.</title>
        <authorList>
            <person name="Goeker M."/>
        </authorList>
    </citation>
    <scope>NUCLEOTIDE SEQUENCE [LARGE SCALE GENOMIC DNA]</scope>
    <source>
        <strain evidence="17 18">LX-B</strain>
    </source>
</reference>
<keyword evidence="8" id="KW-0378">Hydrolase</keyword>
<dbReference type="InterPro" id="IPR012338">
    <property type="entry name" value="Beta-lactam/transpept-like"/>
</dbReference>
<keyword evidence="10" id="KW-0573">Peptidoglycan synthesis</keyword>
<evidence type="ECO:0000256" key="3">
    <source>
        <dbReference type="ARBA" id="ARBA00007164"/>
    </source>
</evidence>
<evidence type="ECO:0000256" key="1">
    <source>
        <dbReference type="ARBA" id="ARBA00003217"/>
    </source>
</evidence>
<evidence type="ECO:0000256" key="11">
    <source>
        <dbReference type="ARBA" id="ARBA00023316"/>
    </source>
</evidence>
<evidence type="ECO:0000256" key="5">
    <source>
        <dbReference type="ARBA" id="ARBA00022645"/>
    </source>
</evidence>
<evidence type="ECO:0000256" key="4">
    <source>
        <dbReference type="ARBA" id="ARBA00012448"/>
    </source>
</evidence>
<dbReference type="PRINTS" id="PR00725">
    <property type="entry name" value="DADACBPTASE1"/>
</dbReference>
<evidence type="ECO:0000256" key="9">
    <source>
        <dbReference type="ARBA" id="ARBA00022960"/>
    </source>
</evidence>
<keyword evidence="9" id="KW-0133">Cell shape</keyword>
<feature type="binding site" evidence="14">
    <location>
        <position position="235"/>
    </location>
    <ligand>
        <name>substrate</name>
    </ligand>
</feature>
<evidence type="ECO:0000313" key="17">
    <source>
        <dbReference type="EMBL" id="TCL64209.1"/>
    </source>
</evidence>
<keyword evidence="18" id="KW-1185">Reference proteome</keyword>
<dbReference type="PANTHER" id="PTHR21581">
    <property type="entry name" value="D-ALANYL-D-ALANINE CARBOXYPEPTIDASE"/>
    <property type="match status" value="1"/>
</dbReference>
<evidence type="ECO:0000256" key="14">
    <source>
        <dbReference type="PIRSR" id="PIRSR618044-2"/>
    </source>
</evidence>
<dbReference type="Proteomes" id="UP000295008">
    <property type="component" value="Unassembled WGS sequence"/>
</dbReference>
<comment type="catalytic activity">
    <reaction evidence="12">
        <text>Preferential cleavage: (Ac)2-L-Lys-D-Ala-|-D-Ala. Also transpeptidation of peptidyl-alanyl moieties that are N-acyl substituents of D-alanine.</text>
        <dbReference type="EC" id="3.4.16.4"/>
    </reaction>
</comment>
<dbReference type="SUPFAM" id="SSF56601">
    <property type="entry name" value="beta-lactamase/transpeptidase-like"/>
    <property type="match status" value="1"/>
</dbReference>
<evidence type="ECO:0000256" key="10">
    <source>
        <dbReference type="ARBA" id="ARBA00022984"/>
    </source>
</evidence>